<reference evidence="2 3" key="1">
    <citation type="submission" date="2017-07" db="EMBL/GenBank/DDBJ databases">
        <title>Draft sequence of Rhodococcus enclensis 23b-28.</title>
        <authorList>
            <person name="Besaury L."/>
            <person name="Sancelme M."/>
            <person name="Amato P."/>
            <person name="Lallement A."/>
            <person name="Delort A.-M."/>
        </authorList>
    </citation>
    <scope>NUCLEOTIDE SEQUENCE [LARGE SCALE GENOMIC DNA]</scope>
    <source>
        <strain evidence="2 3">23b-28</strain>
    </source>
</reference>
<dbReference type="Proteomes" id="UP000230886">
    <property type="component" value="Unassembled WGS sequence"/>
</dbReference>
<dbReference type="AlphaFoldDB" id="A0A2A5J3H2"/>
<gene>
    <name evidence="2" type="ORF">CHR55_27235</name>
</gene>
<comment type="caution">
    <text evidence="2">The sequence shown here is derived from an EMBL/GenBank/DDBJ whole genome shotgun (WGS) entry which is preliminary data.</text>
</comment>
<accession>A0A2A5J3H2</accession>
<sequence>MIADNDRGIAEMLADPDLVGDTLLFAVCLRHVLDRVGDDDGLRVRVKTLDGLLLEVGEQATGDNPGKAFYWARRAVERDLPRYDPESTQGLMRCCAEMVRKGGQCSKSAVTVWIDREPATGESAWIGYCRRHLTFEVEAQRDERQRLWNDHGKPVPPPNRGGVLTRYFTCDWDALWQRVSPVRKPLDGAKEATPPKPALRVVRGE</sequence>
<evidence type="ECO:0000313" key="3">
    <source>
        <dbReference type="Proteomes" id="UP000230886"/>
    </source>
</evidence>
<evidence type="ECO:0000256" key="1">
    <source>
        <dbReference type="SAM" id="MobiDB-lite"/>
    </source>
</evidence>
<dbReference type="EMBL" id="NOVD01000036">
    <property type="protein sequence ID" value="PCK24138.1"/>
    <property type="molecule type" value="Genomic_DNA"/>
</dbReference>
<protein>
    <submittedName>
        <fullName evidence="2">Uncharacterized protein</fullName>
    </submittedName>
</protein>
<feature type="region of interest" description="Disordered" evidence="1">
    <location>
        <begin position="185"/>
        <end position="205"/>
    </location>
</feature>
<evidence type="ECO:0000313" key="2">
    <source>
        <dbReference type="EMBL" id="PCK24138.1"/>
    </source>
</evidence>
<organism evidence="2 3">
    <name type="scientific">Rhodococcus qingshengii</name>
    <dbReference type="NCBI Taxonomy" id="334542"/>
    <lineage>
        <taxon>Bacteria</taxon>
        <taxon>Bacillati</taxon>
        <taxon>Actinomycetota</taxon>
        <taxon>Actinomycetes</taxon>
        <taxon>Mycobacteriales</taxon>
        <taxon>Nocardiaceae</taxon>
        <taxon>Rhodococcus</taxon>
        <taxon>Rhodococcus erythropolis group</taxon>
    </lineage>
</organism>
<proteinExistence type="predicted"/>
<name>A0A2A5J3H2_RHOSG</name>
<dbReference type="RefSeq" id="WP_099698513.1">
    <property type="nucleotide sequence ID" value="NZ_NOVD01000036.1"/>
</dbReference>